<name>A0AAV7V8G9_PLEWA</name>
<dbReference type="Proteomes" id="UP001066276">
    <property type="component" value="Chromosome 2_1"/>
</dbReference>
<protein>
    <submittedName>
        <fullName evidence="2">Uncharacterized protein</fullName>
    </submittedName>
</protein>
<proteinExistence type="predicted"/>
<feature type="region of interest" description="Disordered" evidence="1">
    <location>
        <begin position="38"/>
        <end position="60"/>
    </location>
</feature>
<keyword evidence="3" id="KW-1185">Reference proteome</keyword>
<comment type="caution">
    <text evidence="2">The sequence shown here is derived from an EMBL/GenBank/DDBJ whole genome shotgun (WGS) entry which is preliminary data.</text>
</comment>
<organism evidence="2 3">
    <name type="scientific">Pleurodeles waltl</name>
    <name type="common">Iberian ribbed newt</name>
    <dbReference type="NCBI Taxonomy" id="8319"/>
    <lineage>
        <taxon>Eukaryota</taxon>
        <taxon>Metazoa</taxon>
        <taxon>Chordata</taxon>
        <taxon>Craniata</taxon>
        <taxon>Vertebrata</taxon>
        <taxon>Euteleostomi</taxon>
        <taxon>Amphibia</taxon>
        <taxon>Batrachia</taxon>
        <taxon>Caudata</taxon>
        <taxon>Salamandroidea</taxon>
        <taxon>Salamandridae</taxon>
        <taxon>Pleurodelinae</taxon>
        <taxon>Pleurodeles</taxon>
    </lineage>
</organism>
<accession>A0AAV7V8G9</accession>
<reference evidence="2" key="1">
    <citation type="journal article" date="2022" name="bioRxiv">
        <title>Sequencing and chromosome-scale assembly of the giantPleurodeles waltlgenome.</title>
        <authorList>
            <person name="Brown T."/>
            <person name="Elewa A."/>
            <person name="Iarovenko S."/>
            <person name="Subramanian E."/>
            <person name="Araus A.J."/>
            <person name="Petzold A."/>
            <person name="Susuki M."/>
            <person name="Suzuki K.-i.T."/>
            <person name="Hayashi T."/>
            <person name="Toyoda A."/>
            <person name="Oliveira C."/>
            <person name="Osipova E."/>
            <person name="Leigh N.D."/>
            <person name="Simon A."/>
            <person name="Yun M.H."/>
        </authorList>
    </citation>
    <scope>NUCLEOTIDE SEQUENCE</scope>
    <source>
        <strain evidence="2">20211129_DDA</strain>
        <tissue evidence="2">Liver</tissue>
    </source>
</reference>
<evidence type="ECO:0000256" key="1">
    <source>
        <dbReference type="SAM" id="MobiDB-lite"/>
    </source>
</evidence>
<evidence type="ECO:0000313" key="3">
    <source>
        <dbReference type="Proteomes" id="UP001066276"/>
    </source>
</evidence>
<dbReference type="EMBL" id="JANPWB010000003">
    <property type="protein sequence ID" value="KAJ1197838.1"/>
    <property type="molecule type" value="Genomic_DNA"/>
</dbReference>
<dbReference type="AlphaFoldDB" id="A0AAV7V8G9"/>
<evidence type="ECO:0000313" key="2">
    <source>
        <dbReference type="EMBL" id="KAJ1197838.1"/>
    </source>
</evidence>
<gene>
    <name evidence="2" type="ORF">NDU88_001684</name>
</gene>
<sequence>MLLYPARLKVPSGERSHFFERTDEVWRWQEMQDKVTLGRPERTGGVSPLASGAEGPDWRPRDTGQLEDAGTCGSAADSAGRVEIQQDGTMAVVSAGLAGGLDVDLERRAEGVSAQVLNDSECLLRPCLQACGEMRLEYGSGPDGASLKSWNVLVIWGAFDN</sequence>